<dbReference type="STRING" id="578942.SAMN05216289_10980"/>
<dbReference type="SUPFAM" id="SSF53335">
    <property type="entry name" value="S-adenosyl-L-methionine-dependent methyltransferases"/>
    <property type="match status" value="1"/>
</dbReference>
<proteinExistence type="predicted"/>
<keyword evidence="1" id="KW-0808">Transferase</keyword>
<dbReference type="Pfam" id="PF13578">
    <property type="entry name" value="Methyltransf_24"/>
    <property type="match status" value="1"/>
</dbReference>
<accession>A0A1I4XFP6</accession>
<dbReference type="Proteomes" id="UP000198575">
    <property type="component" value="Unassembled WGS sequence"/>
</dbReference>
<dbReference type="Gene3D" id="3.40.50.150">
    <property type="entry name" value="Vaccinia Virus protein VP39"/>
    <property type="match status" value="1"/>
</dbReference>
<dbReference type="AlphaFoldDB" id="A0A1I4XFP6"/>
<dbReference type="InterPro" id="IPR029063">
    <property type="entry name" value="SAM-dependent_MTases_sf"/>
</dbReference>
<keyword evidence="2" id="KW-1185">Reference proteome</keyword>
<gene>
    <name evidence="1" type="ORF">SAMN05216289_10980</name>
</gene>
<keyword evidence="1" id="KW-0489">Methyltransferase</keyword>
<name>A0A1I4XFP6_9GAMM</name>
<evidence type="ECO:0000313" key="2">
    <source>
        <dbReference type="Proteomes" id="UP000198575"/>
    </source>
</evidence>
<dbReference type="GO" id="GO:0032259">
    <property type="term" value="P:methylation"/>
    <property type="evidence" value="ECO:0007669"/>
    <property type="project" value="UniProtKB-KW"/>
</dbReference>
<dbReference type="GO" id="GO:0008168">
    <property type="term" value="F:methyltransferase activity"/>
    <property type="evidence" value="ECO:0007669"/>
    <property type="project" value="UniProtKB-KW"/>
</dbReference>
<protein>
    <submittedName>
        <fullName evidence="1">Methyltransferase domain-containing protein</fullName>
    </submittedName>
</protein>
<dbReference type="EMBL" id="FOVF01000009">
    <property type="protein sequence ID" value="SFN24089.1"/>
    <property type="molecule type" value="Genomic_DNA"/>
</dbReference>
<organism evidence="1 2">
    <name type="scientific">Dokdonella immobilis</name>
    <dbReference type="NCBI Taxonomy" id="578942"/>
    <lineage>
        <taxon>Bacteria</taxon>
        <taxon>Pseudomonadati</taxon>
        <taxon>Pseudomonadota</taxon>
        <taxon>Gammaproteobacteria</taxon>
        <taxon>Lysobacterales</taxon>
        <taxon>Rhodanobacteraceae</taxon>
        <taxon>Dokdonella</taxon>
    </lineage>
</organism>
<sequence>MPVQTAHPNGHFYSPVVDPDSIEAQSARIWPEDPEVLGIDFNEASHRQILGSYFPKFLPEYDYPETVEDSDVLEQFYTRNSQFSWLDSRSMFVLLRAWQPRRLIEVGSGYSTLLAADVKRRFLDDRLDITCIEPYPRPFLRHGFSGLNRLVEKKVQDVPLSEFAQLEAGDILFIDSSHVAKTGSDVNFLYFEVLPRLNPGVRIHVHDIFLPSDYPHDWVVTENRSWNEQYLLRALLMYSTAFEVTFSCSHAYWRHRELLKEALAYPDGRAFGGGSIWLVRR</sequence>
<evidence type="ECO:0000313" key="1">
    <source>
        <dbReference type="EMBL" id="SFN24089.1"/>
    </source>
</evidence>
<reference evidence="1 2" key="1">
    <citation type="submission" date="2016-10" db="EMBL/GenBank/DDBJ databases">
        <authorList>
            <person name="de Groot N.N."/>
        </authorList>
    </citation>
    <scope>NUCLEOTIDE SEQUENCE [LARGE SCALE GENOMIC DNA]</scope>
    <source>
        <strain evidence="1 2">CGMCC 1.7659</strain>
    </source>
</reference>